<dbReference type="AlphaFoldDB" id="A0A175RIF5"/>
<dbReference type="RefSeq" id="WP_058602353.1">
    <property type="nucleotide sequence ID" value="NZ_LDQA01000073.1"/>
</dbReference>
<name>A0A175RIF5_9HYPH</name>
<feature type="region of interest" description="Disordered" evidence="1">
    <location>
        <begin position="43"/>
        <end position="75"/>
    </location>
</feature>
<sequence length="75" mass="8290">MLCVFFLSGSGDQLDLHSVVRRQLQKPDRQQAVRALQERVNEFGHQHAAKAPAASPAKKPGMSLDLDDAFDRMSA</sequence>
<evidence type="ECO:0000313" key="2">
    <source>
        <dbReference type="EMBL" id="KTR02542.1"/>
    </source>
</evidence>
<comment type="caution">
    <text evidence="2">The sequence shown here is derived from an EMBL/GenBank/DDBJ whole genome shotgun (WGS) entry which is preliminary data.</text>
</comment>
<dbReference type="Proteomes" id="UP000078529">
    <property type="component" value="Unassembled WGS sequence"/>
</dbReference>
<accession>A0A175RIF5</accession>
<organism evidence="2 3">
    <name type="scientific">Aureimonas ureilytica</name>
    <dbReference type="NCBI Taxonomy" id="401562"/>
    <lineage>
        <taxon>Bacteria</taxon>
        <taxon>Pseudomonadati</taxon>
        <taxon>Pseudomonadota</taxon>
        <taxon>Alphaproteobacteria</taxon>
        <taxon>Hyphomicrobiales</taxon>
        <taxon>Aurantimonadaceae</taxon>
        <taxon>Aureimonas</taxon>
    </lineage>
</organism>
<feature type="compositionally biased region" description="Low complexity" evidence="1">
    <location>
        <begin position="49"/>
        <end position="60"/>
    </location>
</feature>
<dbReference type="EMBL" id="LDQA01000073">
    <property type="protein sequence ID" value="KTR02542.1"/>
    <property type="molecule type" value="Genomic_DNA"/>
</dbReference>
<proteinExistence type="predicted"/>
<gene>
    <name evidence="2" type="ORF">NS365_21560</name>
</gene>
<reference evidence="2 3" key="1">
    <citation type="journal article" date="2016" name="Front. Microbiol.">
        <title>Genomic Resource of Rice Seed Associated Bacteria.</title>
        <authorList>
            <person name="Midha S."/>
            <person name="Bansal K."/>
            <person name="Sharma S."/>
            <person name="Kumar N."/>
            <person name="Patil P.P."/>
            <person name="Chaudhry V."/>
            <person name="Patil P.B."/>
        </authorList>
    </citation>
    <scope>NUCLEOTIDE SEQUENCE [LARGE SCALE GENOMIC DNA]</scope>
    <source>
        <strain evidence="2 3">NS365</strain>
    </source>
</reference>
<evidence type="ECO:0000313" key="3">
    <source>
        <dbReference type="Proteomes" id="UP000078529"/>
    </source>
</evidence>
<keyword evidence="3" id="KW-1185">Reference proteome</keyword>
<evidence type="ECO:0000256" key="1">
    <source>
        <dbReference type="SAM" id="MobiDB-lite"/>
    </source>
</evidence>
<dbReference type="PATRIC" id="fig|401562.4.peg.4445"/>
<protein>
    <submittedName>
        <fullName evidence="2">Uncharacterized protein</fullName>
    </submittedName>
</protein>